<accession>A0AAV1WFL1</accession>
<protein>
    <recommendedName>
        <fullName evidence="1">Neprosin PEP catalytic domain-containing protein</fullName>
    </recommendedName>
</protein>
<dbReference type="Pfam" id="PF03080">
    <property type="entry name" value="Neprosin"/>
    <property type="match status" value="1"/>
</dbReference>
<dbReference type="InterPro" id="IPR053168">
    <property type="entry name" value="Glutamic_endopeptidase"/>
</dbReference>
<name>A0AAV1WFL1_LUPLU</name>
<sequence length="375" mass="41840">MATSSSPAPTPTKPHHSYTQRVDGIQNILRDDLALERQLKFTNKLPTKSIQSKPSFQQTKAKTSMYNSTPKLKPFLEKIVCPIGKVPIRRTTKDDLIKSKSSFNTEAEQVIPGIHAVEVYMRTKVNESFYGVSGTSSIYNPKVTSKDQTSATHAWVQNGDGDGTNKIYVGWHVDPQLHGDDGTYAYSEWTSDNFKNTGCFNLRCPGFVQTSQQMFLDARVDRISVYDGVMIEMPITLTKDSETNNWWLSLDNTWVGYFPAALFSNLKSADKVGWGGRTTTTSATSIPPLGMVSPQMGSGYFPDYTFHHGSYFIHMQYQYQPGEHANAIFVPPNKDRMNWVGDNEKCFGIDYYGNIKDEGLGHSLEFGGPGGQCDA</sequence>
<dbReference type="PANTHER" id="PTHR31589:SF223">
    <property type="entry name" value="PROTEIN, PUTATIVE (DUF239)-RELATED"/>
    <property type="match status" value="1"/>
</dbReference>
<dbReference type="PANTHER" id="PTHR31589">
    <property type="entry name" value="PROTEIN, PUTATIVE (DUF239)-RELATED-RELATED"/>
    <property type="match status" value="1"/>
</dbReference>
<reference evidence="2 3" key="1">
    <citation type="submission" date="2024-03" db="EMBL/GenBank/DDBJ databases">
        <authorList>
            <person name="Martinez-Hernandez J."/>
        </authorList>
    </citation>
    <scope>NUCLEOTIDE SEQUENCE [LARGE SCALE GENOMIC DNA]</scope>
</reference>
<organism evidence="2 3">
    <name type="scientific">Lupinus luteus</name>
    <name type="common">European yellow lupine</name>
    <dbReference type="NCBI Taxonomy" id="3873"/>
    <lineage>
        <taxon>Eukaryota</taxon>
        <taxon>Viridiplantae</taxon>
        <taxon>Streptophyta</taxon>
        <taxon>Embryophyta</taxon>
        <taxon>Tracheophyta</taxon>
        <taxon>Spermatophyta</taxon>
        <taxon>Magnoliopsida</taxon>
        <taxon>eudicotyledons</taxon>
        <taxon>Gunneridae</taxon>
        <taxon>Pentapetalae</taxon>
        <taxon>rosids</taxon>
        <taxon>fabids</taxon>
        <taxon>Fabales</taxon>
        <taxon>Fabaceae</taxon>
        <taxon>Papilionoideae</taxon>
        <taxon>50 kb inversion clade</taxon>
        <taxon>genistoids sensu lato</taxon>
        <taxon>core genistoids</taxon>
        <taxon>Genisteae</taxon>
        <taxon>Lupinus</taxon>
    </lineage>
</organism>
<evidence type="ECO:0000313" key="2">
    <source>
        <dbReference type="EMBL" id="CAL0307647.1"/>
    </source>
</evidence>
<gene>
    <name evidence="2" type="ORF">LLUT_LOCUS8707</name>
</gene>
<proteinExistence type="predicted"/>
<comment type="caution">
    <text evidence="2">The sequence shown here is derived from an EMBL/GenBank/DDBJ whole genome shotgun (WGS) entry which is preliminary data.</text>
</comment>
<keyword evidence="3" id="KW-1185">Reference proteome</keyword>
<feature type="domain" description="Neprosin PEP catalytic" evidence="1">
    <location>
        <begin position="110"/>
        <end position="374"/>
    </location>
</feature>
<dbReference type="AlphaFoldDB" id="A0AAV1WFL1"/>
<dbReference type="InterPro" id="IPR004314">
    <property type="entry name" value="Neprosin"/>
</dbReference>
<evidence type="ECO:0000259" key="1">
    <source>
        <dbReference type="PROSITE" id="PS52045"/>
    </source>
</evidence>
<dbReference type="PROSITE" id="PS52045">
    <property type="entry name" value="NEPROSIN_PEP_CD"/>
    <property type="match status" value="1"/>
</dbReference>
<dbReference type="Gene3D" id="3.90.1320.10">
    <property type="entry name" value="Outer-capsid protein sigma 3, large lobe"/>
    <property type="match status" value="1"/>
</dbReference>
<dbReference type="EMBL" id="CAXHTB010000006">
    <property type="protein sequence ID" value="CAL0307647.1"/>
    <property type="molecule type" value="Genomic_DNA"/>
</dbReference>
<dbReference type="Proteomes" id="UP001497480">
    <property type="component" value="Unassembled WGS sequence"/>
</dbReference>
<evidence type="ECO:0000313" key="3">
    <source>
        <dbReference type="Proteomes" id="UP001497480"/>
    </source>
</evidence>